<gene>
    <name evidence="5" type="ORF">HMPREF0202_01093</name>
</gene>
<feature type="domain" description="Mga helix-turn-helix" evidence="4">
    <location>
        <begin position="67"/>
        <end position="141"/>
    </location>
</feature>
<dbReference type="HOGENOM" id="CLU_599490_0_0_0"/>
<keyword evidence="3" id="KW-0175">Coiled coil</keyword>
<dbReference type="EMBL" id="AXZF01000039">
    <property type="protein sequence ID" value="ERT68988.1"/>
    <property type="molecule type" value="Genomic_DNA"/>
</dbReference>
<evidence type="ECO:0000256" key="3">
    <source>
        <dbReference type="SAM" id="Coils"/>
    </source>
</evidence>
<dbReference type="PANTHER" id="PTHR30185">
    <property type="entry name" value="CRYPTIC BETA-GLUCOSIDE BGL OPERON ANTITERMINATOR"/>
    <property type="match status" value="1"/>
</dbReference>
<evidence type="ECO:0000256" key="2">
    <source>
        <dbReference type="ARBA" id="ARBA00023163"/>
    </source>
</evidence>
<dbReference type="InterPro" id="IPR050661">
    <property type="entry name" value="BglG_antiterminators"/>
</dbReference>
<dbReference type="eggNOG" id="COG3711">
    <property type="taxonomic scope" value="Bacteria"/>
</dbReference>
<dbReference type="PANTHER" id="PTHR30185:SF18">
    <property type="entry name" value="TRANSCRIPTIONAL REGULATOR MTLR"/>
    <property type="match status" value="1"/>
</dbReference>
<comment type="caution">
    <text evidence="5">The sequence shown here is derived from an EMBL/GenBank/DDBJ whole genome shotgun (WGS) entry which is preliminary data.</text>
</comment>
<dbReference type="Gene3D" id="1.10.10.10">
    <property type="entry name" value="Winged helix-like DNA-binding domain superfamily/Winged helix DNA-binding domain"/>
    <property type="match status" value="1"/>
</dbReference>
<dbReference type="Pfam" id="PF05043">
    <property type="entry name" value="Mga"/>
    <property type="match status" value="1"/>
</dbReference>
<dbReference type="STRING" id="1319815.HMPREF0202_01093"/>
<keyword evidence="1" id="KW-0805">Transcription regulation</keyword>
<dbReference type="Proteomes" id="UP000017081">
    <property type="component" value="Unassembled WGS sequence"/>
</dbReference>
<organism evidence="5 6">
    <name type="scientific">Cetobacterium somerae ATCC BAA-474</name>
    <dbReference type="NCBI Taxonomy" id="1319815"/>
    <lineage>
        <taxon>Bacteria</taxon>
        <taxon>Fusobacteriati</taxon>
        <taxon>Fusobacteriota</taxon>
        <taxon>Fusobacteriia</taxon>
        <taxon>Fusobacteriales</taxon>
        <taxon>Fusobacteriaceae</taxon>
        <taxon>Cetobacterium</taxon>
    </lineage>
</organism>
<proteinExistence type="predicted"/>
<name>U7VDU3_9FUSO</name>
<dbReference type="AlphaFoldDB" id="U7VDU3"/>
<accession>U7VDU3</accession>
<keyword evidence="2" id="KW-0804">Transcription</keyword>
<evidence type="ECO:0000313" key="5">
    <source>
        <dbReference type="EMBL" id="ERT68988.1"/>
    </source>
</evidence>
<evidence type="ECO:0000256" key="1">
    <source>
        <dbReference type="ARBA" id="ARBA00023015"/>
    </source>
</evidence>
<protein>
    <recommendedName>
        <fullName evidence="4">Mga helix-turn-helix domain-containing protein</fullName>
    </recommendedName>
</protein>
<evidence type="ECO:0000313" key="6">
    <source>
        <dbReference type="Proteomes" id="UP000017081"/>
    </source>
</evidence>
<dbReference type="InterPro" id="IPR007737">
    <property type="entry name" value="Mga_HTH"/>
</dbReference>
<sequence length="456" mass="54809">MYCLRRNVYSTSELAQILNISEFKAKRYLKDLECLFEEESIENIHNKINKVPKIIEKLRKKQSFTPEERQMYVILKFLKADIINLSQISEEIGVTRRTLTNDLNELKEILEKFHLEIKNLTRYGIILEGKESDKRSFFNLYLIKISIEQKYLPKAFDGIFQKFQELKKEYNVYNIVKEMLTFMNIQDNTFAFLNLELKSYISILRKEYQDFSTDIKIEEVEEDRKFREFLKKTKLYTNFEINLIIETSRKQYKGNLMNLYPEKTIEAEKLIRFIGESTKTDIKITKELLARIMLIIIVRDYKIEFNINEFYIFNNAIGKAYLIPYKKISELLKEYFEEIDSFDLASLAMTFLTNIYLDNQNKIEKVKDIAIVYNFLHRDMIIDLCEDIGLKRDEQMYKLISTFDFEEYLMKNNPKVVIAFEDIDFSKYNIEDRLVEFNFPITKYDKLKLKPFLENI</sequence>
<dbReference type="InterPro" id="IPR036388">
    <property type="entry name" value="WH-like_DNA-bd_sf"/>
</dbReference>
<feature type="coiled-coil region" evidence="3">
    <location>
        <begin position="96"/>
        <end position="123"/>
    </location>
</feature>
<keyword evidence="6" id="KW-1185">Reference proteome</keyword>
<evidence type="ECO:0000259" key="4">
    <source>
        <dbReference type="Pfam" id="PF05043"/>
    </source>
</evidence>
<reference evidence="5 6" key="1">
    <citation type="submission" date="2013-08" db="EMBL/GenBank/DDBJ databases">
        <authorList>
            <person name="Weinstock G."/>
            <person name="Sodergren E."/>
            <person name="Wylie T."/>
            <person name="Fulton L."/>
            <person name="Fulton R."/>
            <person name="Fronick C."/>
            <person name="O'Laughlin M."/>
            <person name="Godfrey J."/>
            <person name="Miner T."/>
            <person name="Herter B."/>
            <person name="Appelbaum E."/>
            <person name="Cordes M."/>
            <person name="Lek S."/>
            <person name="Wollam A."/>
            <person name="Pepin K.H."/>
            <person name="Palsikar V.B."/>
            <person name="Mitreva M."/>
            <person name="Wilson R.K."/>
        </authorList>
    </citation>
    <scope>NUCLEOTIDE SEQUENCE [LARGE SCALE GENOMIC DNA]</scope>
    <source>
        <strain evidence="5 6">ATCC BAA-474</strain>
    </source>
</reference>